<keyword evidence="2" id="KW-1133">Transmembrane helix</keyword>
<protein>
    <submittedName>
        <fullName evidence="4">Uncharacterized protein</fullName>
    </submittedName>
</protein>
<feature type="transmembrane region" description="Helical" evidence="2">
    <location>
        <begin position="6"/>
        <end position="25"/>
    </location>
</feature>
<evidence type="ECO:0000313" key="3">
    <source>
        <dbReference type="Proteomes" id="UP000887578"/>
    </source>
</evidence>
<evidence type="ECO:0000313" key="4">
    <source>
        <dbReference type="WBParaSite" id="PDA_v2.g13356.t1"/>
    </source>
</evidence>
<keyword evidence="2" id="KW-0812">Transmembrane</keyword>
<accession>A0A914P7G5</accession>
<name>A0A914P7G5_9BILA</name>
<dbReference type="Proteomes" id="UP000887578">
    <property type="component" value="Unplaced"/>
</dbReference>
<keyword evidence="3" id="KW-1185">Reference proteome</keyword>
<dbReference type="WBParaSite" id="PDA_v2.g13356.t1">
    <property type="protein sequence ID" value="PDA_v2.g13356.t1"/>
    <property type="gene ID" value="PDA_v2.g13356"/>
</dbReference>
<reference evidence="4" key="1">
    <citation type="submission" date="2022-11" db="UniProtKB">
        <authorList>
            <consortium name="WormBaseParasite"/>
        </authorList>
    </citation>
    <scope>IDENTIFICATION</scope>
</reference>
<feature type="region of interest" description="Disordered" evidence="1">
    <location>
        <begin position="114"/>
        <end position="144"/>
    </location>
</feature>
<evidence type="ECO:0000256" key="2">
    <source>
        <dbReference type="SAM" id="Phobius"/>
    </source>
</evidence>
<dbReference type="AlphaFoldDB" id="A0A914P7G5"/>
<feature type="compositionally biased region" description="Polar residues" evidence="1">
    <location>
        <begin position="132"/>
        <end position="144"/>
    </location>
</feature>
<organism evidence="3 4">
    <name type="scientific">Panagrolaimus davidi</name>
    <dbReference type="NCBI Taxonomy" id="227884"/>
    <lineage>
        <taxon>Eukaryota</taxon>
        <taxon>Metazoa</taxon>
        <taxon>Ecdysozoa</taxon>
        <taxon>Nematoda</taxon>
        <taxon>Chromadorea</taxon>
        <taxon>Rhabditida</taxon>
        <taxon>Tylenchina</taxon>
        <taxon>Panagrolaimomorpha</taxon>
        <taxon>Panagrolaimoidea</taxon>
        <taxon>Panagrolaimidae</taxon>
        <taxon>Panagrolaimus</taxon>
    </lineage>
</organism>
<proteinExistence type="predicted"/>
<evidence type="ECO:0000256" key="1">
    <source>
        <dbReference type="SAM" id="MobiDB-lite"/>
    </source>
</evidence>
<sequence>MLVIALSIVIAFCLISTIILGTRLMRKAYEKRFAKNVKRHIDVLPRKKEPEPIPTESNILSFTLLERFYAAQQPQLTLPYKMAQTDAYVKSLPSLSFTPLPPLYEEIDLSSPTKVITKSPPPSYKSPSPTSINENNGKIVTQEV</sequence>
<keyword evidence="2" id="KW-0472">Membrane</keyword>